<dbReference type="GO" id="GO:0000976">
    <property type="term" value="F:transcription cis-regulatory region binding"/>
    <property type="evidence" value="ECO:0007669"/>
    <property type="project" value="TreeGrafter"/>
</dbReference>
<keyword evidence="2 4" id="KW-0238">DNA-binding</keyword>
<evidence type="ECO:0000256" key="2">
    <source>
        <dbReference type="ARBA" id="ARBA00023125"/>
    </source>
</evidence>
<feature type="domain" description="HTH tetR-type" evidence="5">
    <location>
        <begin position="18"/>
        <end position="78"/>
    </location>
</feature>
<evidence type="ECO:0000256" key="4">
    <source>
        <dbReference type="PROSITE-ProRule" id="PRU00335"/>
    </source>
</evidence>
<gene>
    <name evidence="6" type="ORF">M8330_09890</name>
</gene>
<evidence type="ECO:0000313" key="6">
    <source>
        <dbReference type="EMBL" id="MCM0620603.1"/>
    </source>
</evidence>
<dbReference type="SUPFAM" id="SSF48498">
    <property type="entry name" value="Tetracyclin repressor-like, C-terminal domain"/>
    <property type="match status" value="1"/>
</dbReference>
<dbReference type="GO" id="GO:0003700">
    <property type="term" value="F:DNA-binding transcription factor activity"/>
    <property type="evidence" value="ECO:0007669"/>
    <property type="project" value="TreeGrafter"/>
</dbReference>
<proteinExistence type="predicted"/>
<dbReference type="SUPFAM" id="SSF46689">
    <property type="entry name" value="Homeodomain-like"/>
    <property type="match status" value="1"/>
</dbReference>
<sequence length="205" mass="21679">MTAHDPDPAAPPASARRGARRDELLAALVDLFLAEGFLDLGIGDLAARLRCSRTTLYQVAASKEQIVTTVVGRYFREATRKVEQRVAAEPDPGLRVTAYLLAVAEALAPAGPRFYADLAAHAAAGEVYRRNTEAAAARVRRLVEEGVAAGRLRPVDGAFVGAAVAHLMEGIQVGTLRERTGLDDATAYRALADLVARGLAPAAHS</sequence>
<organism evidence="6 7">
    <name type="scientific">Nocardioides bruguierae</name>
    <dbReference type="NCBI Taxonomy" id="2945102"/>
    <lineage>
        <taxon>Bacteria</taxon>
        <taxon>Bacillati</taxon>
        <taxon>Actinomycetota</taxon>
        <taxon>Actinomycetes</taxon>
        <taxon>Propionibacteriales</taxon>
        <taxon>Nocardioidaceae</taxon>
        <taxon>Nocardioides</taxon>
    </lineage>
</organism>
<dbReference type="InterPro" id="IPR009057">
    <property type="entry name" value="Homeodomain-like_sf"/>
</dbReference>
<feature type="DNA-binding region" description="H-T-H motif" evidence="4">
    <location>
        <begin position="41"/>
        <end position="60"/>
    </location>
</feature>
<dbReference type="Proteomes" id="UP001139485">
    <property type="component" value="Unassembled WGS sequence"/>
</dbReference>
<dbReference type="PANTHER" id="PTHR30055">
    <property type="entry name" value="HTH-TYPE TRANSCRIPTIONAL REGULATOR RUTR"/>
    <property type="match status" value="1"/>
</dbReference>
<dbReference type="Gene3D" id="1.10.357.10">
    <property type="entry name" value="Tetracycline Repressor, domain 2"/>
    <property type="match status" value="1"/>
</dbReference>
<evidence type="ECO:0000256" key="3">
    <source>
        <dbReference type="ARBA" id="ARBA00023163"/>
    </source>
</evidence>
<keyword evidence="3" id="KW-0804">Transcription</keyword>
<keyword evidence="1" id="KW-0805">Transcription regulation</keyword>
<evidence type="ECO:0000313" key="7">
    <source>
        <dbReference type="Proteomes" id="UP001139485"/>
    </source>
</evidence>
<comment type="caution">
    <text evidence="6">The sequence shown here is derived from an EMBL/GenBank/DDBJ whole genome shotgun (WGS) entry which is preliminary data.</text>
</comment>
<dbReference type="InterPro" id="IPR036271">
    <property type="entry name" value="Tet_transcr_reg_TetR-rel_C_sf"/>
</dbReference>
<protein>
    <submittedName>
        <fullName evidence="6">TetR/AcrR family transcriptional regulator</fullName>
    </submittedName>
</protein>
<accession>A0A9X2IF03</accession>
<dbReference type="PANTHER" id="PTHR30055:SF234">
    <property type="entry name" value="HTH-TYPE TRANSCRIPTIONAL REGULATOR BETI"/>
    <property type="match status" value="1"/>
</dbReference>
<dbReference type="RefSeq" id="WP_250827195.1">
    <property type="nucleotide sequence ID" value="NZ_JAMOIL010000011.1"/>
</dbReference>
<reference evidence="6" key="1">
    <citation type="submission" date="2022-05" db="EMBL/GenBank/DDBJ databases">
        <authorList>
            <person name="Tuo L."/>
        </authorList>
    </citation>
    <scope>NUCLEOTIDE SEQUENCE</scope>
    <source>
        <strain evidence="6">BSK12Z-4</strain>
    </source>
</reference>
<dbReference type="InterPro" id="IPR050109">
    <property type="entry name" value="HTH-type_TetR-like_transc_reg"/>
</dbReference>
<evidence type="ECO:0000256" key="1">
    <source>
        <dbReference type="ARBA" id="ARBA00023015"/>
    </source>
</evidence>
<dbReference type="EMBL" id="JAMOIL010000011">
    <property type="protein sequence ID" value="MCM0620603.1"/>
    <property type="molecule type" value="Genomic_DNA"/>
</dbReference>
<keyword evidence="7" id="KW-1185">Reference proteome</keyword>
<dbReference type="PROSITE" id="PS50977">
    <property type="entry name" value="HTH_TETR_2"/>
    <property type="match status" value="1"/>
</dbReference>
<name>A0A9X2IF03_9ACTN</name>
<dbReference type="AlphaFoldDB" id="A0A9X2IF03"/>
<dbReference type="InterPro" id="IPR001647">
    <property type="entry name" value="HTH_TetR"/>
</dbReference>
<evidence type="ECO:0000259" key="5">
    <source>
        <dbReference type="PROSITE" id="PS50977"/>
    </source>
</evidence>
<dbReference type="Gene3D" id="1.10.10.60">
    <property type="entry name" value="Homeodomain-like"/>
    <property type="match status" value="1"/>
</dbReference>